<gene>
    <name evidence="2" type="ORF">H9632_06060</name>
</gene>
<evidence type="ECO:0000259" key="1">
    <source>
        <dbReference type="Pfam" id="PF10740"/>
    </source>
</evidence>
<evidence type="ECO:0000313" key="2">
    <source>
        <dbReference type="EMBL" id="MBD8032626.1"/>
    </source>
</evidence>
<feature type="domain" description="DUF2529" evidence="1">
    <location>
        <begin position="1"/>
        <end position="171"/>
    </location>
</feature>
<keyword evidence="3" id="KW-1185">Reference proteome</keyword>
<dbReference type="InterPro" id="IPR019676">
    <property type="entry name" value="DUF2529"/>
</dbReference>
<proteinExistence type="predicted"/>
<reference evidence="2 3" key="1">
    <citation type="submission" date="2020-08" db="EMBL/GenBank/DDBJ databases">
        <title>A Genomic Blueprint of the Chicken Gut Microbiome.</title>
        <authorList>
            <person name="Gilroy R."/>
            <person name="Ravi A."/>
            <person name="Getino M."/>
            <person name="Pursley I."/>
            <person name="Horton D.L."/>
            <person name="Alikhan N.-F."/>
            <person name="Baker D."/>
            <person name="Gharbi K."/>
            <person name="Hall N."/>
            <person name="Watson M."/>
            <person name="Adriaenssens E.M."/>
            <person name="Foster-Nyarko E."/>
            <person name="Jarju S."/>
            <person name="Secka A."/>
            <person name="Antonio M."/>
            <person name="Oren A."/>
            <person name="Chaudhuri R."/>
            <person name="La Ragione R.M."/>
            <person name="Hildebrand F."/>
            <person name="Pallen M.J."/>
        </authorList>
    </citation>
    <scope>NUCLEOTIDE SEQUENCE [LARGE SCALE GENOMIC DNA]</scope>
    <source>
        <strain evidence="2 3">Sa1YVA6</strain>
    </source>
</reference>
<organism evidence="2 3">
    <name type="scientific">Solibacillus merdavium</name>
    <dbReference type="NCBI Taxonomy" id="2762218"/>
    <lineage>
        <taxon>Bacteria</taxon>
        <taxon>Bacillati</taxon>
        <taxon>Bacillota</taxon>
        <taxon>Bacilli</taxon>
        <taxon>Bacillales</taxon>
        <taxon>Caryophanaceae</taxon>
        <taxon>Solibacillus</taxon>
    </lineage>
</organism>
<comment type="caution">
    <text evidence="2">The sequence shown here is derived from an EMBL/GenBank/DDBJ whole genome shotgun (WGS) entry which is preliminary data.</text>
</comment>
<name>A0ABR8XL14_9BACL</name>
<dbReference type="Proteomes" id="UP000600565">
    <property type="component" value="Unassembled WGS sequence"/>
</dbReference>
<dbReference type="EMBL" id="JACSPW010000004">
    <property type="protein sequence ID" value="MBD8032626.1"/>
    <property type="molecule type" value="Genomic_DNA"/>
</dbReference>
<dbReference type="RefSeq" id="WP_191703224.1">
    <property type="nucleotide sequence ID" value="NZ_JACSPW010000004.1"/>
</dbReference>
<dbReference type="Pfam" id="PF10740">
    <property type="entry name" value="DUF2529"/>
    <property type="match status" value="1"/>
</dbReference>
<evidence type="ECO:0000313" key="3">
    <source>
        <dbReference type="Proteomes" id="UP000600565"/>
    </source>
</evidence>
<sequence>MSKILTTQLTGLFQRIQQSEEEPIEETARLLAQAAIGQGTIYFAAFGEMEAVTIHAELGASPFAKFARYTDEVELLPADRLIIFTQHATDEQALKLAQKLHDNFIPFAAVASEVAETGNLLSELAYTYISLKVRGGILPHPTNLGERIVFPHLMAALYIYEAIKMEFDEMLVDDDEDEEEESISPFA</sequence>
<dbReference type="Gene3D" id="3.40.50.10490">
    <property type="entry name" value="Glucose-6-phosphate isomerase like protein, domain 1"/>
    <property type="match status" value="1"/>
</dbReference>
<protein>
    <submittedName>
        <fullName evidence="2">DUF2529 domain-containing protein</fullName>
    </submittedName>
</protein>
<accession>A0ABR8XL14</accession>